<evidence type="ECO:0000256" key="8">
    <source>
        <dbReference type="HAMAP-Rule" id="MF_01309"/>
    </source>
</evidence>
<dbReference type="GO" id="GO:0003735">
    <property type="term" value="F:structural constituent of ribosome"/>
    <property type="evidence" value="ECO:0007669"/>
    <property type="project" value="InterPro"/>
</dbReference>
<evidence type="ECO:0000313" key="11">
    <source>
        <dbReference type="EMBL" id="PIR76090.1"/>
    </source>
</evidence>
<dbReference type="InterPro" id="IPR004044">
    <property type="entry name" value="KH_dom_type_2"/>
</dbReference>
<dbReference type="FunFam" id="3.30.300.20:FF:000001">
    <property type="entry name" value="30S ribosomal protein S3"/>
    <property type="match status" value="1"/>
</dbReference>
<comment type="subunit">
    <text evidence="8">Part of the 30S ribosomal subunit. Forms a tight complex with proteins S10 and S14.</text>
</comment>
<dbReference type="AlphaFoldDB" id="A0A2H0TVB4"/>
<keyword evidence="3 8" id="KW-0694">RNA-binding</keyword>
<evidence type="ECO:0000256" key="4">
    <source>
        <dbReference type="ARBA" id="ARBA00022980"/>
    </source>
</evidence>
<dbReference type="PANTHER" id="PTHR11760">
    <property type="entry name" value="30S/40S RIBOSOMAL PROTEIN S3"/>
    <property type="match status" value="1"/>
</dbReference>
<evidence type="ECO:0000256" key="1">
    <source>
        <dbReference type="ARBA" id="ARBA00010761"/>
    </source>
</evidence>
<proteinExistence type="inferred from homology"/>
<keyword evidence="2 8" id="KW-0699">rRNA-binding</keyword>
<evidence type="ECO:0000256" key="7">
    <source>
        <dbReference type="ARBA" id="ARBA00035257"/>
    </source>
</evidence>
<dbReference type="InterPro" id="IPR015946">
    <property type="entry name" value="KH_dom-like_a/b"/>
</dbReference>
<feature type="domain" description="KH type-2" evidence="10">
    <location>
        <begin position="38"/>
        <end position="109"/>
    </location>
</feature>
<dbReference type="SUPFAM" id="SSF54821">
    <property type="entry name" value="Ribosomal protein S3 C-terminal domain"/>
    <property type="match status" value="1"/>
</dbReference>
<evidence type="ECO:0000259" key="10">
    <source>
        <dbReference type="PROSITE" id="PS50823"/>
    </source>
</evidence>
<comment type="caution">
    <text evidence="11">The sequence shown here is derived from an EMBL/GenBank/DDBJ whole genome shotgun (WGS) entry which is preliminary data.</text>
</comment>
<dbReference type="InterPro" id="IPR057258">
    <property type="entry name" value="Ribosomal_uS3"/>
</dbReference>
<evidence type="ECO:0000256" key="2">
    <source>
        <dbReference type="ARBA" id="ARBA00022730"/>
    </source>
</evidence>
<gene>
    <name evidence="8" type="primary">rpsC</name>
    <name evidence="11" type="ORF">COU32_04000</name>
</gene>
<evidence type="ECO:0000256" key="6">
    <source>
        <dbReference type="ARBA" id="ARBA00024998"/>
    </source>
</evidence>
<dbReference type="EMBL" id="PFBY01000042">
    <property type="protein sequence ID" value="PIR76090.1"/>
    <property type="molecule type" value="Genomic_DNA"/>
</dbReference>
<dbReference type="InterPro" id="IPR009019">
    <property type="entry name" value="KH_sf_prok-type"/>
</dbReference>
<sequence length="244" mass="27594">MGHKVHPQIHRTGIIYTWDSRWFSKDNYATYAKQDIAIRTYLRKKFKDAHIDRVSIERGPKNVTVTILAAKPGYIIGRGGKGLDDVRKYIERKILQMVLKVKLNVREVTSPALSASVVAQTIAAELEKRIPFRRSMKQAIKRVMEANAGGVKVEVSGRLNGADIARSEKLAAGKVPLITLRGDVDYSLIESHTTYGVIGVKVWIYHGEVFGRKDAFEVSDEPQKQTATRRRKRPVRRPSTDDKK</sequence>
<dbReference type="PROSITE" id="PS50823">
    <property type="entry name" value="KH_TYPE_2"/>
    <property type="match status" value="1"/>
</dbReference>
<evidence type="ECO:0000256" key="3">
    <source>
        <dbReference type="ARBA" id="ARBA00022884"/>
    </source>
</evidence>
<accession>A0A2H0TVB4</accession>
<organism evidence="11 12">
    <name type="scientific">Candidatus Magasanikbacteria bacterium CG10_big_fil_rev_8_21_14_0_10_42_10</name>
    <dbReference type="NCBI Taxonomy" id="1974649"/>
    <lineage>
        <taxon>Bacteria</taxon>
        <taxon>Candidatus Magasanikiibacteriota</taxon>
    </lineage>
</organism>
<dbReference type="Pfam" id="PF07650">
    <property type="entry name" value="KH_2"/>
    <property type="match status" value="1"/>
</dbReference>
<feature type="region of interest" description="Disordered" evidence="9">
    <location>
        <begin position="217"/>
        <end position="244"/>
    </location>
</feature>
<dbReference type="SMART" id="SM00322">
    <property type="entry name" value="KH"/>
    <property type="match status" value="1"/>
</dbReference>
<feature type="compositionally biased region" description="Basic residues" evidence="9">
    <location>
        <begin position="227"/>
        <end position="236"/>
    </location>
</feature>
<dbReference type="HAMAP" id="MF_01309_B">
    <property type="entry name" value="Ribosomal_uS3_B"/>
    <property type="match status" value="1"/>
</dbReference>
<dbReference type="GO" id="GO:0006412">
    <property type="term" value="P:translation"/>
    <property type="evidence" value="ECO:0007669"/>
    <property type="project" value="UniProtKB-UniRule"/>
</dbReference>
<keyword evidence="5 8" id="KW-0687">Ribonucleoprotein</keyword>
<evidence type="ECO:0000256" key="5">
    <source>
        <dbReference type="ARBA" id="ARBA00023274"/>
    </source>
</evidence>
<reference evidence="12" key="1">
    <citation type="submission" date="2017-09" db="EMBL/GenBank/DDBJ databases">
        <title>Depth-based differentiation of microbial function through sediment-hosted aquifers and enrichment of novel symbionts in the deep terrestrial subsurface.</title>
        <authorList>
            <person name="Probst A.J."/>
            <person name="Ladd B."/>
            <person name="Jarett J.K."/>
            <person name="Geller-Mcgrath D.E."/>
            <person name="Sieber C.M.K."/>
            <person name="Emerson J.B."/>
            <person name="Anantharaman K."/>
            <person name="Thomas B.C."/>
            <person name="Malmstrom R."/>
            <person name="Stieglmeier M."/>
            <person name="Klingl A."/>
            <person name="Woyke T."/>
            <person name="Ryan C.M."/>
            <person name="Banfield J.F."/>
        </authorList>
    </citation>
    <scope>NUCLEOTIDE SEQUENCE [LARGE SCALE GENOMIC DNA]</scope>
</reference>
<dbReference type="NCBIfam" id="TIGR01009">
    <property type="entry name" value="rpsC_bact"/>
    <property type="match status" value="1"/>
</dbReference>
<evidence type="ECO:0000313" key="12">
    <source>
        <dbReference type="Proteomes" id="UP000231530"/>
    </source>
</evidence>
<dbReference type="GO" id="GO:0022627">
    <property type="term" value="C:cytosolic small ribosomal subunit"/>
    <property type="evidence" value="ECO:0007669"/>
    <property type="project" value="TreeGrafter"/>
</dbReference>
<dbReference type="InterPro" id="IPR004087">
    <property type="entry name" value="KH_dom"/>
</dbReference>
<dbReference type="Proteomes" id="UP000231530">
    <property type="component" value="Unassembled WGS sequence"/>
</dbReference>
<dbReference type="Gene3D" id="3.30.300.20">
    <property type="match status" value="1"/>
</dbReference>
<comment type="function">
    <text evidence="6 8">Binds the lower part of the 30S subunit head. Binds mRNA in the 70S ribosome, positioning it for translation.</text>
</comment>
<dbReference type="SUPFAM" id="SSF54814">
    <property type="entry name" value="Prokaryotic type KH domain (KH-domain type II)"/>
    <property type="match status" value="1"/>
</dbReference>
<dbReference type="PANTHER" id="PTHR11760:SF19">
    <property type="entry name" value="SMALL RIBOSOMAL SUBUNIT PROTEIN US3C"/>
    <property type="match status" value="1"/>
</dbReference>
<name>A0A2H0TVB4_9BACT</name>
<dbReference type="InterPro" id="IPR001351">
    <property type="entry name" value="Ribosomal_uS3_C"/>
</dbReference>
<dbReference type="CDD" id="cd02412">
    <property type="entry name" value="KH-II_30S_S3"/>
    <property type="match status" value="1"/>
</dbReference>
<protein>
    <recommendedName>
        <fullName evidence="7 8">Small ribosomal subunit protein uS3</fullName>
    </recommendedName>
</protein>
<comment type="similarity">
    <text evidence="1 8">Belongs to the universal ribosomal protein uS3 family.</text>
</comment>
<dbReference type="GO" id="GO:0019843">
    <property type="term" value="F:rRNA binding"/>
    <property type="evidence" value="ECO:0007669"/>
    <property type="project" value="UniProtKB-UniRule"/>
</dbReference>
<keyword evidence="4 8" id="KW-0689">Ribosomal protein</keyword>
<dbReference type="InterPro" id="IPR036419">
    <property type="entry name" value="Ribosomal_S3_C_sf"/>
</dbReference>
<evidence type="ECO:0000256" key="9">
    <source>
        <dbReference type="SAM" id="MobiDB-lite"/>
    </source>
</evidence>
<dbReference type="Pfam" id="PF00189">
    <property type="entry name" value="Ribosomal_S3_C"/>
    <property type="match status" value="1"/>
</dbReference>
<dbReference type="Gene3D" id="3.30.1140.32">
    <property type="entry name" value="Ribosomal protein S3, C-terminal domain"/>
    <property type="match status" value="1"/>
</dbReference>
<dbReference type="InterPro" id="IPR005704">
    <property type="entry name" value="Ribosomal_uS3_bac-typ"/>
</dbReference>
<dbReference type="GO" id="GO:0003729">
    <property type="term" value="F:mRNA binding"/>
    <property type="evidence" value="ECO:0007669"/>
    <property type="project" value="UniProtKB-UniRule"/>
</dbReference>